<comment type="caution">
    <text evidence="1">The sequence shown here is derived from an EMBL/GenBank/DDBJ whole genome shotgun (WGS) entry which is preliminary data.</text>
</comment>
<proteinExistence type="predicted"/>
<reference evidence="1" key="1">
    <citation type="submission" date="2021-06" db="EMBL/GenBank/DDBJ databases">
        <authorList>
            <person name="Kallberg Y."/>
            <person name="Tangrot J."/>
            <person name="Rosling A."/>
        </authorList>
    </citation>
    <scope>NUCLEOTIDE SEQUENCE</scope>
    <source>
        <strain evidence="1">CL551</strain>
    </source>
</reference>
<feature type="non-terminal residue" evidence="1">
    <location>
        <position position="1"/>
    </location>
</feature>
<keyword evidence="2" id="KW-1185">Reference proteome</keyword>
<organism evidence="1 2">
    <name type="scientific">Acaulospora morrowiae</name>
    <dbReference type="NCBI Taxonomy" id="94023"/>
    <lineage>
        <taxon>Eukaryota</taxon>
        <taxon>Fungi</taxon>
        <taxon>Fungi incertae sedis</taxon>
        <taxon>Mucoromycota</taxon>
        <taxon>Glomeromycotina</taxon>
        <taxon>Glomeromycetes</taxon>
        <taxon>Diversisporales</taxon>
        <taxon>Acaulosporaceae</taxon>
        <taxon>Acaulospora</taxon>
    </lineage>
</organism>
<feature type="non-terminal residue" evidence="1">
    <location>
        <position position="300"/>
    </location>
</feature>
<protein>
    <submittedName>
        <fullName evidence="1">4808_t:CDS:1</fullName>
    </submittedName>
</protein>
<dbReference type="EMBL" id="CAJVPV010041319">
    <property type="protein sequence ID" value="CAG8761923.1"/>
    <property type="molecule type" value="Genomic_DNA"/>
</dbReference>
<sequence length="300" mass="34449">RQILRNFLEEFVLVQLKSMTLSLTHSNLQAITTPITPNNSHDYLCFSPNRLYDLRLSQVSSQQDPFSRDLGLAEIDITMLSTSREIFNIDSVQHFTNTLYLGIDILVLCEYLRNWKGVEEFEMKHTDEFKFKITSQSNFIRIPEAMKSSFNETNNLDVSALPLPSIFGGIVPEPPVYKPLKCDPASIILPYHKFPHTLEETNKNLRNLKKKLEEKLIQDIRYNEEPVKNFTHTSLNTPDTFCSPTDPLDIDNFISNIANEFICDNGNSSDISQGDQYHRDELLTFDSPQAILRLDGQIIS</sequence>
<evidence type="ECO:0000313" key="1">
    <source>
        <dbReference type="EMBL" id="CAG8761923.1"/>
    </source>
</evidence>
<evidence type="ECO:0000313" key="2">
    <source>
        <dbReference type="Proteomes" id="UP000789342"/>
    </source>
</evidence>
<dbReference type="OrthoDB" id="2320447at2759"/>
<dbReference type="Proteomes" id="UP000789342">
    <property type="component" value="Unassembled WGS sequence"/>
</dbReference>
<accession>A0A9N9NUN7</accession>
<dbReference type="AlphaFoldDB" id="A0A9N9NUN7"/>
<name>A0A9N9NUN7_9GLOM</name>
<gene>
    <name evidence="1" type="ORF">AMORRO_LOCUS15988</name>
</gene>